<comment type="caution">
    <text evidence="6">The sequence shown here is derived from an EMBL/GenBank/DDBJ whole genome shotgun (WGS) entry which is preliminary data.</text>
</comment>
<dbReference type="GO" id="GO:0030435">
    <property type="term" value="P:sporulation resulting in formation of a cellular spore"/>
    <property type="evidence" value="ECO:0007669"/>
    <property type="project" value="UniProtKB-KW"/>
</dbReference>
<dbReference type="Pfam" id="PF03945">
    <property type="entry name" value="Endotoxin_N"/>
    <property type="match status" value="1"/>
</dbReference>
<proteinExistence type="inferred from homology"/>
<dbReference type="RefSeq" id="WP_171316542.1">
    <property type="nucleotide sequence ID" value="NZ_JABFCY010000001.1"/>
</dbReference>
<evidence type="ECO:0000259" key="5">
    <source>
        <dbReference type="Pfam" id="PF03945"/>
    </source>
</evidence>
<evidence type="ECO:0000256" key="2">
    <source>
        <dbReference type="ARBA" id="ARBA00022656"/>
    </source>
</evidence>
<dbReference type="Proteomes" id="UP000574931">
    <property type="component" value="Unassembled WGS sequence"/>
</dbReference>
<gene>
    <name evidence="6" type="ORF">HKX02_00310</name>
</gene>
<keyword evidence="7" id="KW-1185">Reference proteome</keyword>
<keyword evidence="3" id="KW-0749">Sporulation</keyword>
<evidence type="ECO:0000256" key="1">
    <source>
        <dbReference type="ARBA" id="ARBA00007819"/>
    </source>
</evidence>
<sequence length="439" mass="49333">MPELLLKNGVPARVELGFDVDPLDAARDILAFFAGFVPVVGSLLKTLVKTFWPKDAPDVWAQIKQEVQTLVGEEIDQSQWGVLQGKIAECGDKVRSFSEVLNAGDKEQAQKLYNTYTAYFIGLEKNFELKGHRYEYFFSPAYCALVNIIIAFRLEVIHNGAKVSISDGNIEYEKRALRDLIDCSKKYISSVKIKHDDYIKKSLETGGSADYYNSLFKVNHFFQAGAIVYLQIWNIEAFLEKKDIEVDLALPGLIIQIPWSDGGDNMKGPAICQSITPALKDNKIKSVTLGESAESDTYHVRPTGLMVCYENHKDQMGYFGRPRDMQVREKVLDCSTTKWDHLSKISGNSSGFVDLLELTTNEGKSVTIGHNRSGPMNTASLELKWPYRVGKIYVPDDDVGYRYRHSGHQMGAAGFGIVYDNDLARETAKRLVSYFSKID</sequence>
<dbReference type="GO" id="GO:0090729">
    <property type="term" value="F:toxin activity"/>
    <property type="evidence" value="ECO:0007669"/>
    <property type="project" value="UniProtKB-KW"/>
</dbReference>
<accession>A0A849KLF0</accession>
<name>A0A849KLF0_9HYPH</name>
<dbReference type="InterPro" id="IPR036716">
    <property type="entry name" value="Pest_crys_N_sf"/>
</dbReference>
<evidence type="ECO:0000313" key="6">
    <source>
        <dbReference type="EMBL" id="NNU58698.1"/>
    </source>
</evidence>
<comment type="similarity">
    <text evidence="1">Belongs to the delta endotoxin family.</text>
</comment>
<dbReference type="EMBL" id="JABFCY010000001">
    <property type="protein sequence ID" value="NNU58698.1"/>
    <property type="molecule type" value="Genomic_DNA"/>
</dbReference>
<dbReference type="Gene3D" id="1.20.190.10">
    <property type="entry name" value="Pesticidal crystal protein, N-terminal domain"/>
    <property type="match status" value="1"/>
</dbReference>
<dbReference type="InterPro" id="IPR005639">
    <property type="entry name" value="Pest_crys_dom_I"/>
</dbReference>
<organism evidence="6 7">
    <name type="scientific">Ochrobactrum soli</name>
    <dbReference type="NCBI Taxonomy" id="2448455"/>
    <lineage>
        <taxon>Bacteria</taxon>
        <taxon>Pseudomonadati</taxon>
        <taxon>Pseudomonadota</taxon>
        <taxon>Alphaproteobacteria</taxon>
        <taxon>Hyphomicrobiales</taxon>
        <taxon>Brucellaceae</taxon>
        <taxon>Brucella/Ochrobactrum group</taxon>
        <taxon>Ochrobactrum</taxon>
    </lineage>
</organism>
<evidence type="ECO:0000313" key="7">
    <source>
        <dbReference type="Proteomes" id="UP000574931"/>
    </source>
</evidence>
<feature type="domain" description="Pesticidal crystal protein" evidence="5">
    <location>
        <begin position="35"/>
        <end position="228"/>
    </location>
</feature>
<keyword evidence="2" id="KW-0800">Toxin</keyword>
<keyword evidence="4" id="KW-0843">Virulence</keyword>
<dbReference type="AlphaFoldDB" id="A0A849KLF0"/>
<evidence type="ECO:0000256" key="3">
    <source>
        <dbReference type="ARBA" id="ARBA00022969"/>
    </source>
</evidence>
<dbReference type="SUPFAM" id="SSF56849">
    <property type="entry name" value="delta-Endotoxin (insectocide), N-terminal domain"/>
    <property type="match status" value="1"/>
</dbReference>
<evidence type="ECO:0000256" key="4">
    <source>
        <dbReference type="ARBA" id="ARBA00023026"/>
    </source>
</evidence>
<reference evidence="6 7" key="1">
    <citation type="submission" date="2020-05" db="EMBL/GenBank/DDBJ databases">
        <title>Draft Genome Sequence of Ochrobactrum soli Isolated from Stable Fly Gut.</title>
        <authorList>
            <person name="Pileggi M.T."/>
            <person name="Vazhakkala L.J."/>
            <person name="Wong C.N."/>
        </authorList>
    </citation>
    <scope>NUCLEOTIDE SEQUENCE [LARGE SCALE GENOMIC DNA]</scope>
    <source>
        <strain evidence="6 7">MTP-C0764</strain>
    </source>
</reference>
<dbReference type="GO" id="GO:0001907">
    <property type="term" value="P:symbiont-mediated killing of host cell"/>
    <property type="evidence" value="ECO:0007669"/>
    <property type="project" value="InterPro"/>
</dbReference>
<protein>
    <recommendedName>
        <fullName evidence="5">Pesticidal crystal protein domain-containing protein</fullName>
    </recommendedName>
</protein>